<dbReference type="CDD" id="cd18787">
    <property type="entry name" value="SF2_C_DEAD"/>
    <property type="match status" value="1"/>
</dbReference>
<dbReference type="AlphaFoldDB" id="A0A1Z8JQT1"/>
<dbReference type="GO" id="GO:0003724">
    <property type="term" value="F:RNA helicase activity"/>
    <property type="evidence" value="ECO:0007669"/>
    <property type="project" value="UniProtKB-EC"/>
</dbReference>
<dbReference type="SMART" id="SM00487">
    <property type="entry name" value="DEXDc"/>
    <property type="match status" value="1"/>
</dbReference>
<evidence type="ECO:0000256" key="3">
    <source>
        <dbReference type="ARBA" id="ARBA00022801"/>
    </source>
</evidence>
<evidence type="ECO:0000256" key="2">
    <source>
        <dbReference type="ARBA" id="ARBA00022741"/>
    </source>
</evidence>
<dbReference type="PROSITE" id="PS00039">
    <property type="entry name" value="DEAD_ATP_HELICASE"/>
    <property type="match status" value="1"/>
</dbReference>
<feature type="domain" description="Helicase ATP-binding" evidence="8">
    <location>
        <begin position="359"/>
        <end position="539"/>
    </location>
</feature>
<feature type="short sequence motif" description="Q motif" evidence="6">
    <location>
        <begin position="328"/>
        <end position="356"/>
    </location>
</feature>
<dbReference type="GO" id="GO:0005524">
    <property type="term" value="F:ATP binding"/>
    <property type="evidence" value="ECO:0007669"/>
    <property type="project" value="UniProtKB-KW"/>
</dbReference>
<dbReference type="PROSITE" id="PS51192">
    <property type="entry name" value="HELICASE_ATP_BIND_1"/>
    <property type="match status" value="1"/>
</dbReference>
<dbReference type="InterPro" id="IPR027417">
    <property type="entry name" value="P-loop_NTPase"/>
</dbReference>
<gene>
    <name evidence="11" type="ORF">CAS74_001248</name>
</gene>
<evidence type="ECO:0000313" key="11">
    <source>
        <dbReference type="EMBL" id="OUT22947.1"/>
    </source>
</evidence>
<feature type="domain" description="Helicase C-terminal" evidence="9">
    <location>
        <begin position="550"/>
        <end position="712"/>
    </location>
</feature>
<keyword evidence="2" id="KW-0547">Nucleotide-binding</keyword>
<dbReference type="Pfam" id="PF00270">
    <property type="entry name" value="DEAD"/>
    <property type="match status" value="1"/>
</dbReference>
<accession>A0A1Z8JQT1</accession>
<keyword evidence="3" id="KW-0378">Hydrolase</keyword>
<keyword evidence="5" id="KW-0067">ATP-binding</keyword>
<proteinExistence type="predicted"/>
<dbReference type="PROSITE" id="PS51194">
    <property type="entry name" value="HELICASE_CTER"/>
    <property type="match status" value="1"/>
</dbReference>
<dbReference type="InterPro" id="IPR011545">
    <property type="entry name" value="DEAD/DEAH_box_helicase_dom"/>
</dbReference>
<evidence type="ECO:0000256" key="7">
    <source>
        <dbReference type="SAM" id="MobiDB-lite"/>
    </source>
</evidence>
<evidence type="ECO:0000256" key="5">
    <source>
        <dbReference type="ARBA" id="ARBA00022840"/>
    </source>
</evidence>
<feature type="compositionally biased region" description="Acidic residues" evidence="7">
    <location>
        <begin position="183"/>
        <end position="193"/>
    </location>
</feature>
<dbReference type="InterPro" id="IPR014001">
    <property type="entry name" value="Helicase_ATP-bd"/>
</dbReference>
<feature type="domain" description="DEAD-box RNA helicase Q" evidence="10">
    <location>
        <begin position="328"/>
        <end position="356"/>
    </location>
</feature>
<dbReference type="InterPro" id="IPR014014">
    <property type="entry name" value="RNA_helicase_DEAD_Q_motif"/>
</dbReference>
<dbReference type="Proteomes" id="UP000195871">
    <property type="component" value="Unassembled WGS sequence"/>
</dbReference>
<feature type="region of interest" description="Disordered" evidence="7">
    <location>
        <begin position="1"/>
        <end position="28"/>
    </location>
</feature>
<dbReference type="PANTHER" id="PTHR47958">
    <property type="entry name" value="ATP-DEPENDENT RNA HELICASE DBP3"/>
    <property type="match status" value="1"/>
</dbReference>
<dbReference type="EC" id="3.6.4.13" evidence="1"/>
<feature type="compositionally biased region" description="Polar residues" evidence="7">
    <location>
        <begin position="208"/>
        <end position="226"/>
    </location>
</feature>
<organism evidence="11 12">
    <name type="scientific">Pichia kudriavzevii</name>
    <name type="common">Yeast</name>
    <name type="synonym">Issatchenkia orientalis</name>
    <dbReference type="NCBI Taxonomy" id="4909"/>
    <lineage>
        <taxon>Eukaryota</taxon>
        <taxon>Fungi</taxon>
        <taxon>Dikarya</taxon>
        <taxon>Ascomycota</taxon>
        <taxon>Saccharomycotina</taxon>
        <taxon>Pichiomycetes</taxon>
        <taxon>Pichiales</taxon>
        <taxon>Pichiaceae</taxon>
        <taxon>Pichia</taxon>
    </lineage>
</organism>
<name>A0A1Z8JQT1_PICKU</name>
<dbReference type="InterPro" id="IPR000629">
    <property type="entry name" value="RNA-helicase_DEAD-box_CS"/>
</dbReference>
<dbReference type="PROSITE" id="PS51195">
    <property type="entry name" value="Q_MOTIF"/>
    <property type="match status" value="1"/>
</dbReference>
<comment type="caution">
    <text evidence="11">The sequence shown here is derived from an EMBL/GenBank/DDBJ whole genome shotgun (WGS) entry which is preliminary data.</text>
</comment>
<dbReference type="GO" id="GO:0016787">
    <property type="term" value="F:hydrolase activity"/>
    <property type="evidence" value="ECO:0007669"/>
    <property type="project" value="UniProtKB-KW"/>
</dbReference>
<evidence type="ECO:0000256" key="1">
    <source>
        <dbReference type="ARBA" id="ARBA00012552"/>
    </source>
</evidence>
<dbReference type="EMBL" id="NHMM01000002">
    <property type="protein sequence ID" value="OUT22947.1"/>
    <property type="molecule type" value="Genomic_DNA"/>
</dbReference>
<dbReference type="InterPro" id="IPR001650">
    <property type="entry name" value="Helicase_C-like"/>
</dbReference>
<feature type="region of interest" description="Disordered" evidence="7">
    <location>
        <begin position="162"/>
        <end position="228"/>
    </location>
</feature>
<dbReference type="SUPFAM" id="SSF52540">
    <property type="entry name" value="P-loop containing nucleoside triphosphate hydrolases"/>
    <property type="match status" value="1"/>
</dbReference>
<dbReference type="GO" id="GO:0003676">
    <property type="term" value="F:nucleic acid binding"/>
    <property type="evidence" value="ECO:0007669"/>
    <property type="project" value="InterPro"/>
</dbReference>
<reference evidence="11 12" key="1">
    <citation type="submission" date="2017-05" db="EMBL/GenBank/DDBJ databases">
        <title>The Genome Sequence of Candida krusei Ckrusei653.</title>
        <authorList>
            <person name="Cuomo C."/>
            <person name="Forche A."/>
            <person name="Young S."/>
            <person name="Abouelleil A."/>
            <person name="Cao P."/>
            <person name="Chapman S."/>
            <person name="Cusick C."/>
            <person name="Shea T."/>
            <person name="Nusbaum C."/>
            <person name="Birren B."/>
        </authorList>
    </citation>
    <scope>NUCLEOTIDE SEQUENCE [LARGE SCALE GENOMIC DNA]</scope>
    <source>
        <strain evidence="11 12">Ckrusei653</strain>
    </source>
</reference>
<evidence type="ECO:0000259" key="10">
    <source>
        <dbReference type="PROSITE" id="PS51195"/>
    </source>
</evidence>
<dbReference type="VEuPathDB" id="FungiDB:C5L36_0A00580"/>
<evidence type="ECO:0000256" key="4">
    <source>
        <dbReference type="ARBA" id="ARBA00022806"/>
    </source>
</evidence>
<evidence type="ECO:0000313" key="12">
    <source>
        <dbReference type="Proteomes" id="UP000195871"/>
    </source>
</evidence>
<dbReference type="SMART" id="SM00490">
    <property type="entry name" value="HELICc"/>
    <property type="match status" value="1"/>
</dbReference>
<dbReference type="Gene3D" id="3.40.50.300">
    <property type="entry name" value="P-loop containing nucleotide triphosphate hydrolases"/>
    <property type="match status" value="2"/>
</dbReference>
<feature type="compositionally biased region" description="Basic residues" evidence="7">
    <location>
        <begin position="13"/>
        <end position="22"/>
    </location>
</feature>
<evidence type="ECO:0000259" key="8">
    <source>
        <dbReference type="PROSITE" id="PS51192"/>
    </source>
</evidence>
<protein>
    <recommendedName>
        <fullName evidence="1">RNA helicase</fullName>
        <ecNumber evidence="1">3.6.4.13</ecNumber>
    </recommendedName>
</protein>
<keyword evidence="4" id="KW-0347">Helicase</keyword>
<sequence>MSGYMSRSDSRRGRGRPSRGGHARNYNYQYGDYNQKYNYYDNRGYNNYDYNYNYAHGYNNHGYDNHGYDNHGYNTNRQSQYPQHQQPQRVNVTTAEAIKNPKTENLSGLNEANVPNHHRIENDETKTEHFEPKNAILNGLFERKSKIEEFQNKVQKPKKSLMKFKKKKTNKVNNQEVKNALSFDDDDDDDANIEYDHATASGGDDNTAAGSNDSYNNKSARMNDNKSMGDISVHDDIDLLLDKMSSDVGQKKISIQESDDERVAVNDDISLPVKPKRDIPYHEPSNIPFVKKFYNECEEIKNIPESEINAFRISNGIYVKNSNIRPIFQWSQLGIPSIIYDTLMLLGYDKPSPIQSESLPKIMSGSDFIGIAKTGSGKTISFLLPLFRLLFGNKNDKISGFSEPRAIIITPTRELTVQIGKTCRPFTDSMALKVVKCYGGQSISVQIGELKKGCDVVIGTPGRIIDLLCSNNGKILNLSKIQYFVMDEADRMFDLGFEPQIEKIVEQCRPERQNVLFSATFPNKMQWLARRMTNNPIEVTIGSKNVVNEDIEQSFEVIQENGDKFNKLLEILGQHYHDGNKILIFVERQSTCDSIVKKMIKRGYPVMSLHGGKEQHERDGIIKDFRSGVIDIIIATSVAARGLDVQDLNLVVNFDSPSHLEDYVHRVGRTGRAGKKGLAITLLERDDRVLPDLVKMLKKSGKDVPLEVMELYNEVENQNTINNNSTTNHATTNQHRKKFSGYSGHGLEQLQQRREVQNNAERKAFAVNEDDDDGGAGDGEANSFGEDLKINVHTGSGESNMFCIERPTPEEAQVSLVGLSPDTRRLVTSPETVSQLSEMGVTVAVRGSASKGDLHLYMEGSAVGVDRGVVFIRREVSRSLEEANGVTRKGGKYSVV</sequence>
<evidence type="ECO:0000256" key="6">
    <source>
        <dbReference type="PROSITE-ProRule" id="PRU00552"/>
    </source>
</evidence>
<evidence type="ECO:0000259" key="9">
    <source>
        <dbReference type="PROSITE" id="PS51194"/>
    </source>
</evidence>
<dbReference type="Pfam" id="PF00271">
    <property type="entry name" value="Helicase_C"/>
    <property type="match status" value="1"/>
</dbReference>